<sequence>MPCPTPRVGHGIAVSLLLGIGIKNWRRNLSQIGGTG</sequence>
<evidence type="ECO:0000313" key="1">
    <source>
        <dbReference type="EMBL" id="NQE36656.1"/>
    </source>
</evidence>
<comment type="caution">
    <text evidence="1">The sequence shown here is derived from an EMBL/GenBank/DDBJ whole genome shotgun (WGS) entry which is preliminary data.</text>
</comment>
<name>A0ABX2D1X9_9CYAN</name>
<evidence type="ECO:0000313" key="2">
    <source>
        <dbReference type="Proteomes" id="UP000702425"/>
    </source>
</evidence>
<accession>A0ABX2D1X9</accession>
<dbReference type="EMBL" id="SRRZ01000093">
    <property type="protein sequence ID" value="NQE36656.1"/>
    <property type="molecule type" value="Genomic_DNA"/>
</dbReference>
<proteinExistence type="predicted"/>
<organism evidence="1 2">
    <name type="scientific">Microcoleus asticus IPMA8</name>
    <dbReference type="NCBI Taxonomy" id="2563858"/>
    <lineage>
        <taxon>Bacteria</taxon>
        <taxon>Bacillati</taxon>
        <taxon>Cyanobacteriota</taxon>
        <taxon>Cyanophyceae</taxon>
        <taxon>Oscillatoriophycideae</taxon>
        <taxon>Oscillatoriales</taxon>
        <taxon>Microcoleaceae</taxon>
        <taxon>Microcoleus</taxon>
        <taxon>Microcoleus asticus</taxon>
    </lineage>
</organism>
<reference evidence="1 2" key="1">
    <citation type="journal article" date="2020" name="Sci. Rep.">
        <title>A novel cyanobacterial geosmin producer, revising GeoA distribution and dispersion patterns in Bacteria.</title>
        <authorList>
            <person name="Churro C."/>
            <person name="Semedo-Aguiar A.P."/>
            <person name="Silva A.D."/>
            <person name="Pereira-Leal J.B."/>
            <person name="Leite R.B."/>
        </authorList>
    </citation>
    <scope>NUCLEOTIDE SEQUENCE [LARGE SCALE GENOMIC DNA]</scope>
    <source>
        <strain evidence="1 2">IPMA8</strain>
    </source>
</reference>
<gene>
    <name evidence="1" type="ORF">E5S67_04421</name>
</gene>
<protein>
    <submittedName>
        <fullName evidence="1">Uncharacterized protein</fullName>
    </submittedName>
</protein>
<dbReference type="Proteomes" id="UP000702425">
    <property type="component" value="Unassembled WGS sequence"/>
</dbReference>
<keyword evidence="2" id="KW-1185">Reference proteome</keyword>